<dbReference type="SMART" id="SM00671">
    <property type="entry name" value="SEL1"/>
    <property type="match status" value="3"/>
</dbReference>
<dbReference type="Gene3D" id="3.30.40.10">
    <property type="entry name" value="Zinc/RING finger domain, C3HC4 (zinc finger)"/>
    <property type="match status" value="1"/>
</dbReference>
<dbReference type="SMART" id="SM00504">
    <property type="entry name" value="Ubox"/>
    <property type="match status" value="1"/>
</dbReference>
<dbReference type="InterPro" id="IPR013083">
    <property type="entry name" value="Znf_RING/FYVE/PHD"/>
</dbReference>
<organism evidence="3 4">
    <name type="scientific">Pelagomonas calceolata</name>
    <dbReference type="NCBI Taxonomy" id="35677"/>
    <lineage>
        <taxon>Eukaryota</taxon>
        <taxon>Sar</taxon>
        <taxon>Stramenopiles</taxon>
        <taxon>Ochrophyta</taxon>
        <taxon>Pelagophyceae</taxon>
        <taxon>Pelagomonadales</taxon>
        <taxon>Pelagomonadaceae</taxon>
        <taxon>Pelagomonas</taxon>
    </lineage>
</organism>
<evidence type="ECO:0000313" key="3">
    <source>
        <dbReference type="EMBL" id="CAH0369974.1"/>
    </source>
</evidence>
<dbReference type="InterPro" id="IPR003613">
    <property type="entry name" value="Ubox_domain"/>
</dbReference>
<dbReference type="PANTHER" id="PTHR46573:SF1">
    <property type="entry name" value="WD REPEAT, SAM AND U-BOX DOMAIN-CONTAINING PROTEIN 1"/>
    <property type="match status" value="1"/>
</dbReference>
<keyword evidence="4" id="KW-1185">Reference proteome</keyword>
<dbReference type="PANTHER" id="PTHR46573">
    <property type="entry name" value="WD REPEAT, SAM AND U-BOX DOMAIN-CONTAINING PROTEIN 1"/>
    <property type="match status" value="1"/>
</dbReference>
<dbReference type="InterPro" id="IPR011990">
    <property type="entry name" value="TPR-like_helical_dom_sf"/>
</dbReference>
<accession>A0A8J2SLK0</accession>
<evidence type="ECO:0000259" key="2">
    <source>
        <dbReference type="PROSITE" id="PS51698"/>
    </source>
</evidence>
<sequence length="266" mass="28971">MADNAPKRPGDAVDLNEEASPREKKMRASINDVVADLRCPITLQLPFDPVTAQDGKIYERGAILEWFRNKDGEATSPSTGKVIGTELLPAVQVRNTIESLIKSGAIEGEVAEAWQKKLKQETRVKELRAKADGGDGDAMYRLGVGYEFGRNGLAKDGAQARAWYERGTAARNARSMARMGERQVLGVDGPKNIALGIMNVTDAAHLGSDYGAFLLGKWMFYGRHGLPKDPARARFWLKKVVDGPFSLGRGPGDAARMLRELDSAGD</sequence>
<dbReference type="SUPFAM" id="SSF81901">
    <property type="entry name" value="HCP-like"/>
    <property type="match status" value="1"/>
</dbReference>
<protein>
    <recommendedName>
        <fullName evidence="2">U-box domain-containing protein</fullName>
    </recommendedName>
</protein>
<feature type="compositionally biased region" description="Basic and acidic residues" evidence="1">
    <location>
        <begin position="1"/>
        <end position="11"/>
    </location>
</feature>
<dbReference type="PROSITE" id="PS51698">
    <property type="entry name" value="U_BOX"/>
    <property type="match status" value="1"/>
</dbReference>
<reference evidence="3" key="1">
    <citation type="submission" date="2021-11" db="EMBL/GenBank/DDBJ databases">
        <authorList>
            <consortium name="Genoscope - CEA"/>
            <person name="William W."/>
        </authorList>
    </citation>
    <scope>NUCLEOTIDE SEQUENCE</scope>
</reference>
<dbReference type="InterPro" id="IPR006597">
    <property type="entry name" value="Sel1-like"/>
</dbReference>
<dbReference type="EMBL" id="CAKKNE010000002">
    <property type="protein sequence ID" value="CAH0369974.1"/>
    <property type="molecule type" value="Genomic_DNA"/>
</dbReference>
<evidence type="ECO:0000256" key="1">
    <source>
        <dbReference type="SAM" id="MobiDB-lite"/>
    </source>
</evidence>
<dbReference type="AlphaFoldDB" id="A0A8J2SLK0"/>
<dbReference type="GO" id="GO:0016567">
    <property type="term" value="P:protein ubiquitination"/>
    <property type="evidence" value="ECO:0007669"/>
    <property type="project" value="InterPro"/>
</dbReference>
<dbReference type="OrthoDB" id="194744at2759"/>
<dbReference type="InterPro" id="IPR052085">
    <property type="entry name" value="WD-SAM-U-box"/>
</dbReference>
<feature type="region of interest" description="Disordered" evidence="1">
    <location>
        <begin position="1"/>
        <end position="24"/>
    </location>
</feature>
<dbReference type="SUPFAM" id="SSF57850">
    <property type="entry name" value="RING/U-box"/>
    <property type="match status" value="1"/>
</dbReference>
<evidence type="ECO:0000313" key="4">
    <source>
        <dbReference type="Proteomes" id="UP000789595"/>
    </source>
</evidence>
<proteinExistence type="predicted"/>
<gene>
    <name evidence="3" type="ORF">PECAL_2P31210</name>
</gene>
<feature type="domain" description="U-box" evidence="2">
    <location>
        <begin position="32"/>
        <end position="107"/>
    </location>
</feature>
<dbReference type="Pfam" id="PF04564">
    <property type="entry name" value="U-box"/>
    <property type="match status" value="1"/>
</dbReference>
<dbReference type="Gene3D" id="1.25.40.10">
    <property type="entry name" value="Tetratricopeptide repeat domain"/>
    <property type="match status" value="1"/>
</dbReference>
<dbReference type="GO" id="GO:0004842">
    <property type="term" value="F:ubiquitin-protein transferase activity"/>
    <property type="evidence" value="ECO:0007669"/>
    <property type="project" value="InterPro"/>
</dbReference>
<comment type="caution">
    <text evidence="3">The sequence shown here is derived from an EMBL/GenBank/DDBJ whole genome shotgun (WGS) entry which is preliminary data.</text>
</comment>
<name>A0A8J2SLK0_9STRA</name>
<dbReference type="Pfam" id="PF08238">
    <property type="entry name" value="Sel1"/>
    <property type="match status" value="3"/>
</dbReference>
<dbReference type="Proteomes" id="UP000789595">
    <property type="component" value="Unassembled WGS sequence"/>
</dbReference>